<evidence type="ECO:0000313" key="2">
    <source>
        <dbReference type="EMBL" id="QEG16941.1"/>
    </source>
</evidence>
<evidence type="ECO:0008006" key="5">
    <source>
        <dbReference type="Google" id="ProtNLM"/>
    </source>
</evidence>
<proteinExistence type="predicted"/>
<keyword evidence="4" id="KW-1185">Reference proteome</keyword>
<evidence type="ECO:0000313" key="4">
    <source>
        <dbReference type="Proteomes" id="UP000322887"/>
    </source>
</evidence>
<reference evidence="2 4" key="2">
    <citation type="submission" date="2019-08" db="EMBL/GenBank/DDBJ databases">
        <title>Deep-cultivation of Planctomycetes and their phenomic and genomic characterization uncovers novel biology.</title>
        <authorList>
            <person name="Wiegand S."/>
            <person name="Jogler M."/>
            <person name="Boedeker C."/>
            <person name="Pinto D."/>
            <person name="Vollmers J."/>
            <person name="Rivas-Marin E."/>
            <person name="Kohn T."/>
            <person name="Peeters S.H."/>
            <person name="Heuer A."/>
            <person name="Rast P."/>
            <person name="Oberbeckmann S."/>
            <person name="Bunk B."/>
            <person name="Jeske O."/>
            <person name="Meyerdierks A."/>
            <person name="Storesund J.E."/>
            <person name="Kallscheuer N."/>
            <person name="Luecker S."/>
            <person name="Lage O.M."/>
            <person name="Pohl T."/>
            <person name="Merkel B.J."/>
            <person name="Hornburger P."/>
            <person name="Mueller R.-W."/>
            <person name="Bruemmer F."/>
            <person name="Labrenz M."/>
            <person name="Spormann A.M."/>
            <person name="Op den Camp H."/>
            <person name="Overmann J."/>
            <person name="Amann R."/>
            <person name="Jetten M.S.M."/>
            <person name="Mascher T."/>
            <person name="Medema M.H."/>
            <person name="Devos D.P."/>
            <person name="Kaster A.-K."/>
            <person name="Ovreas L."/>
            <person name="Rohde M."/>
            <person name="Galperin M.Y."/>
            <person name="Jogler C."/>
        </authorList>
    </citation>
    <scope>NUCLEOTIDE SEQUENCE [LARGE SCALE GENOMIC DNA]</scope>
    <source>
        <strain evidence="2 4">DSM 8797</strain>
    </source>
</reference>
<dbReference type="EMBL" id="CP042910">
    <property type="protein sequence ID" value="QEG16941.1"/>
    <property type="molecule type" value="Genomic_DNA"/>
</dbReference>
<dbReference type="InterPro" id="IPR046125">
    <property type="entry name" value="DUF6122"/>
</dbReference>
<organism evidence="1 3">
    <name type="scientific">Gimesia maris</name>
    <dbReference type="NCBI Taxonomy" id="122"/>
    <lineage>
        <taxon>Bacteria</taxon>
        <taxon>Pseudomonadati</taxon>
        <taxon>Planctomycetota</taxon>
        <taxon>Planctomycetia</taxon>
        <taxon>Planctomycetales</taxon>
        <taxon>Planctomycetaceae</taxon>
        <taxon>Gimesia</taxon>
    </lineage>
</organism>
<sequence>MEAVPDVVRHLIHYSCHLLVPFLIARLFWKEHWVQAGLIMLATMLIDVDHLLADPIFDPHRCSLGFHPLHTWWAAVVYTALLCIPSWRWRAVAVGCLWHLATDGIDCLLGGHCLFC</sequence>
<dbReference type="Proteomes" id="UP000263642">
    <property type="component" value="Unassembled WGS sequence"/>
</dbReference>
<dbReference type="Proteomes" id="UP000322887">
    <property type="component" value="Chromosome"/>
</dbReference>
<dbReference type="EMBL" id="DQAY01000048">
    <property type="protein sequence ID" value="HCO22977.1"/>
    <property type="molecule type" value="Genomic_DNA"/>
</dbReference>
<dbReference type="RefSeq" id="WP_002686292.1">
    <property type="nucleotide sequence ID" value="NZ_CP036341.1"/>
</dbReference>
<evidence type="ECO:0000313" key="3">
    <source>
        <dbReference type="Proteomes" id="UP000263642"/>
    </source>
</evidence>
<dbReference type="AlphaFoldDB" id="A0A3D3R4N9"/>
<accession>A0A3D3R4N9</accession>
<gene>
    <name evidence="1" type="ORF">DIT97_07930</name>
    <name evidence="2" type="ORF">GmarT_28120</name>
</gene>
<reference evidence="1 3" key="1">
    <citation type="journal article" date="2018" name="Nat. Biotechnol.">
        <title>A standardized bacterial taxonomy based on genome phylogeny substantially revises the tree of life.</title>
        <authorList>
            <person name="Parks D.H."/>
            <person name="Chuvochina M."/>
            <person name="Waite D.W."/>
            <person name="Rinke C."/>
            <person name="Skarshewski A."/>
            <person name="Chaumeil P.A."/>
            <person name="Hugenholtz P."/>
        </authorList>
    </citation>
    <scope>NUCLEOTIDE SEQUENCE [LARGE SCALE GENOMIC DNA]</scope>
    <source>
        <strain evidence="1">UBA9375</strain>
    </source>
</reference>
<accession>A0A517XBN5</accession>
<name>A0A3D3R4N9_9PLAN</name>
<dbReference type="Pfam" id="PF19617">
    <property type="entry name" value="DUF6122"/>
    <property type="match status" value="1"/>
</dbReference>
<protein>
    <recommendedName>
        <fullName evidence="5">Metal-dependent hydrolase</fullName>
    </recommendedName>
</protein>
<evidence type="ECO:0000313" key="1">
    <source>
        <dbReference type="EMBL" id="HCO22977.1"/>
    </source>
</evidence>
<dbReference type="GeneID" id="98647359"/>